<accession>A0A7M5VAJ0</accession>
<reference evidence="3" key="1">
    <citation type="submission" date="2021-01" db="UniProtKB">
        <authorList>
            <consortium name="EnsemblMetazoa"/>
        </authorList>
    </citation>
    <scope>IDENTIFICATION</scope>
</reference>
<keyword evidence="1" id="KW-0175">Coiled coil</keyword>
<feature type="region of interest" description="Disordered" evidence="2">
    <location>
        <begin position="313"/>
        <end position="332"/>
    </location>
</feature>
<dbReference type="EnsemblMetazoa" id="CLYHEMT005442.1">
    <property type="protein sequence ID" value="CLYHEMP005442.1"/>
    <property type="gene ID" value="CLYHEMG005442"/>
</dbReference>
<sequence>MGDRLKENNNSIPGKSGAAHAWNIAFNDLKRRFWQSQTDNQNLHAEVKQLKDYISYLVKQNRHLNSLLASKNLSLTKMEENQKTLRDQEKKQDQYLKDVSSKIEDLNAEISLYQKERSKVINENQNFRSTIEQLYKDKKQIENELENLKNIPEISISPTTSTATITKHEVNKEFEDLLSENKHLKTSIHWMSDELNKLKSEKQIHDIQRTTYPQSGCLEEGIGRLNLSQSINTKSMDIAGYINILHNTISVLKHNLSRSLTYLRIVSKTNSLRLDTLPKKDDLLYDSGIVNMEPNNDDQQVNFNIQMAAGNQDQHYPDQSNAEPNTHHTIHKVNSSPELYPSLLQNLQMQQTKTYLNSNHGPVNQYNENLPIAPVRPPRRIPLYEEYSSD</sequence>
<keyword evidence="4" id="KW-1185">Reference proteome</keyword>
<dbReference type="Proteomes" id="UP000594262">
    <property type="component" value="Unplaced"/>
</dbReference>
<dbReference type="AlphaFoldDB" id="A0A7M5VAJ0"/>
<evidence type="ECO:0000256" key="1">
    <source>
        <dbReference type="SAM" id="Coils"/>
    </source>
</evidence>
<feature type="compositionally biased region" description="Polar residues" evidence="2">
    <location>
        <begin position="313"/>
        <end position="324"/>
    </location>
</feature>
<dbReference type="GeneID" id="136798509"/>
<name>A0A7M5VAJ0_9CNID</name>
<evidence type="ECO:0000313" key="3">
    <source>
        <dbReference type="EnsemblMetazoa" id="CLYHEMP005442.1"/>
    </source>
</evidence>
<evidence type="ECO:0000313" key="4">
    <source>
        <dbReference type="Proteomes" id="UP000594262"/>
    </source>
</evidence>
<feature type="coiled-coil region" evidence="1">
    <location>
        <begin position="78"/>
        <end position="151"/>
    </location>
</feature>
<proteinExistence type="predicted"/>
<protein>
    <submittedName>
        <fullName evidence="3">Uncharacterized protein</fullName>
    </submittedName>
</protein>
<dbReference type="RefSeq" id="XP_066911232.1">
    <property type="nucleotide sequence ID" value="XM_067055131.1"/>
</dbReference>
<organism evidence="3 4">
    <name type="scientific">Clytia hemisphaerica</name>
    <dbReference type="NCBI Taxonomy" id="252671"/>
    <lineage>
        <taxon>Eukaryota</taxon>
        <taxon>Metazoa</taxon>
        <taxon>Cnidaria</taxon>
        <taxon>Hydrozoa</taxon>
        <taxon>Hydroidolina</taxon>
        <taxon>Leptothecata</taxon>
        <taxon>Obeliida</taxon>
        <taxon>Clytiidae</taxon>
        <taxon>Clytia</taxon>
    </lineage>
</organism>
<evidence type="ECO:0000256" key="2">
    <source>
        <dbReference type="SAM" id="MobiDB-lite"/>
    </source>
</evidence>